<keyword evidence="8 9" id="KW-0413">Isomerase</keyword>
<dbReference type="GO" id="GO:0004640">
    <property type="term" value="F:phosphoribosylanthranilate isomerase activity"/>
    <property type="evidence" value="ECO:0007669"/>
    <property type="project" value="UniProtKB-UniRule"/>
</dbReference>
<evidence type="ECO:0000313" key="11">
    <source>
        <dbReference type="EMBL" id="QGY44111.1"/>
    </source>
</evidence>
<keyword evidence="5 9" id="KW-0028">Amino-acid biosynthesis</keyword>
<dbReference type="GO" id="GO:0000162">
    <property type="term" value="P:L-tryptophan biosynthetic process"/>
    <property type="evidence" value="ECO:0007669"/>
    <property type="project" value="UniProtKB-UniRule"/>
</dbReference>
<name>A0A6I6JNT5_9BACT</name>
<dbReference type="HAMAP" id="MF_00135">
    <property type="entry name" value="PRAI"/>
    <property type="match status" value="1"/>
</dbReference>
<evidence type="ECO:0000256" key="8">
    <source>
        <dbReference type="ARBA" id="ARBA00023235"/>
    </source>
</evidence>
<evidence type="ECO:0000256" key="3">
    <source>
        <dbReference type="ARBA" id="ARBA00012572"/>
    </source>
</evidence>
<sequence length="212" mass="24067">MQKNLKIKVCGMKFSSNREAVEELPVDLLGYIFYPPSKRYVGENPQMGLFNSVKPKVGVFVDENAFEIMALAKNLDFKWVQLHGNENPKTCQILKNQGLKIIKAFRVDETFQFHKTKPFEGVADYFLFDTKTKLPGGSGKKFNWKILDNYNGDTPFFLSGGIKPEDVAEIKKNEHPQIAGVDLNSGFEDEPGLKNIEKLKEFITELKKSPLS</sequence>
<comment type="pathway">
    <text evidence="2 9">Amino-acid biosynthesis; L-tryptophan biosynthesis; L-tryptophan from chorismate: step 3/5.</text>
</comment>
<comment type="catalytic activity">
    <reaction evidence="1 9">
        <text>N-(5-phospho-beta-D-ribosyl)anthranilate = 1-(2-carboxyphenylamino)-1-deoxy-D-ribulose 5-phosphate</text>
        <dbReference type="Rhea" id="RHEA:21540"/>
        <dbReference type="ChEBI" id="CHEBI:18277"/>
        <dbReference type="ChEBI" id="CHEBI:58613"/>
        <dbReference type="EC" id="5.3.1.24"/>
    </reaction>
</comment>
<dbReference type="Pfam" id="PF00697">
    <property type="entry name" value="PRAI"/>
    <property type="match status" value="1"/>
</dbReference>
<accession>A0A6I6JNT5</accession>
<dbReference type="InterPro" id="IPR001240">
    <property type="entry name" value="PRAI_dom"/>
</dbReference>
<evidence type="ECO:0000259" key="10">
    <source>
        <dbReference type="Pfam" id="PF00697"/>
    </source>
</evidence>
<dbReference type="PANTHER" id="PTHR42894:SF1">
    <property type="entry name" value="N-(5'-PHOSPHORIBOSYL)ANTHRANILATE ISOMERASE"/>
    <property type="match status" value="1"/>
</dbReference>
<dbReference type="UniPathway" id="UPA00035">
    <property type="reaction ID" value="UER00042"/>
</dbReference>
<evidence type="ECO:0000256" key="5">
    <source>
        <dbReference type="ARBA" id="ARBA00022605"/>
    </source>
</evidence>
<evidence type="ECO:0000256" key="6">
    <source>
        <dbReference type="ARBA" id="ARBA00022822"/>
    </source>
</evidence>
<reference evidence="11 12" key="1">
    <citation type="submission" date="2019-11" db="EMBL/GenBank/DDBJ databases">
        <authorList>
            <person name="Zheng R.K."/>
            <person name="Sun C.M."/>
        </authorList>
    </citation>
    <scope>NUCLEOTIDE SEQUENCE [LARGE SCALE GENOMIC DNA]</scope>
    <source>
        <strain evidence="11 12">WC007</strain>
    </source>
</reference>
<comment type="similarity">
    <text evidence="9">Belongs to the TrpF family.</text>
</comment>
<evidence type="ECO:0000256" key="2">
    <source>
        <dbReference type="ARBA" id="ARBA00004664"/>
    </source>
</evidence>
<evidence type="ECO:0000256" key="1">
    <source>
        <dbReference type="ARBA" id="ARBA00001164"/>
    </source>
</evidence>
<keyword evidence="12" id="KW-1185">Reference proteome</keyword>
<dbReference type="EC" id="5.3.1.24" evidence="3 9"/>
<proteinExistence type="inferred from homology"/>
<dbReference type="PANTHER" id="PTHR42894">
    <property type="entry name" value="N-(5'-PHOSPHORIBOSYL)ANTHRANILATE ISOMERASE"/>
    <property type="match status" value="1"/>
</dbReference>
<dbReference type="EMBL" id="CP046401">
    <property type="protein sequence ID" value="QGY44111.1"/>
    <property type="molecule type" value="Genomic_DNA"/>
</dbReference>
<dbReference type="AlphaFoldDB" id="A0A6I6JNT5"/>
<evidence type="ECO:0000256" key="4">
    <source>
        <dbReference type="ARBA" id="ARBA00022272"/>
    </source>
</evidence>
<feature type="domain" description="N-(5'phosphoribosyl) anthranilate isomerase (PRAI)" evidence="10">
    <location>
        <begin position="8"/>
        <end position="204"/>
    </location>
</feature>
<keyword evidence="7 9" id="KW-0057">Aromatic amino acid biosynthesis</keyword>
<protein>
    <recommendedName>
        <fullName evidence="4 9">N-(5'-phosphoribosyl)anthranilate isomerase</fullName>
        <shortName evidence="9">PRAI</shortName>
        <ecNumber evidence="3 9">5.3.1.24</ecNumber>
    </recommendedName>
</protein>
<dbReference type="Proteomes" id="UP000428260">
    <property type="component" value="Chromosome"/>
</dbReference>
<dbReference type="Gene3D" id="3.20.20.70">
    <property type="entry name" value="Aldolase class I"/>
    <property type="match status" value="1"/>
</dbReference>
<dbReference type="SUPFAM" id="SSF51366">
    <property type="entry name" value="Ribulose-phoshate binding barrel"/>
    <property type="match status" value="1"/>
</dbReference>
<dbReference type="InterPro" id="IPR013785">
    <property type="entry name" value="Aldolase_TIM"/>
</dbReference>
<evidence type="ECO:0000256" key="7">
    <source>
        <dbReference type="ARBA" id="ARBA00023141"/>
    </source>
</evidence>
<dbReference type="InterPro" id="IPR044643">
    <property type="entry name" value="TrpF_fam"/>
</dbReference>
<evidence type="ECO:0000313" key="12">
    <source>
        <dbReference type="Proteomes" id="UP000428260"/>
    </source>
</evidence>
<organism evidence="11 12">
    <name type="scientific">Maribellus comscasis</name>
    <dbReference type="NCBI Taxonomy" id="2681766"/>
    <lineage>
        <taxon>Bacteria</taxon>
        <taxon>Pseudomonadati</taxon>
        <taxon>Bacteroidota</taxon>
        <taxon>Bacteroidia</taxon>
        <taxon>Marinilabiliales</taxon>
        <taxon>Prolixibacteraceae</taxon>
        <taxon>Maribellus</taxon>
    </lineage>
</organism>
<gene>
    <name evidence="9" type="primary">trpF</name>
    <name evidence="11" type="ORF">GM418_10710</name>
</gene>
<evidence type="ECO:0000256" key="9">
    <source>
        <dbReference type="HAMAP-Rule" id="MF_00135"/>
    </source>
</evidence>
<dbReference type="CDD" id="cd00405">
    <property type="entry name" value="PRAI"/>
    <property type="match status" value="1"/>
</dbReference>
<dbReference type="InterPro" id="IPR011060">
    <property type="entry name" value="RibuloseP-bd_barrel"/>
</dbReference>
<dbReference type="KEGG" id="mcos:GM418_10710"/>
<keyword evidence="6 9" id="KW-0822">Tryptophan biosynthesis</keyword>